<sequence length="2122" mass="241914">MADAPPRQPTTEAEFLDALVALPFRKRPAYVQALARAYGSGLHSFVTRLLATQPAIISIAVTQPAPESQMNDDGSNPSPETVIETLHTPQSNASSRYLQRLHGFSLAILLACDGQRPMVELLLQKLNHPYVVGKKQLVQFLARHATDEDLLDASKDSPPAIRDMLVNSLVGLKRRDLSRRIQGKLVTEKQAGPVVPFTVRIRSELEAAEKKDYSGIWAEHRYTDISNVPGEHICKPSENLLEVILELQESYPPYQEAYEVKSPGVPKLTEMINAHLPLFLKHNAERTIKILEKVSWYRNEKDDYILDIPSSMKSPDKKTRHYWSHSKDDGRLLEQYWTSIFKVNNGFFVKRATIHYQPMLAQCRAPAILRFARMALEYQKYPDVDEIGKLGVAPKDYSNNVLPFVLDAIRTLTTRLLGCSKVFLKSDPARFFHEELRALTKEYISAVSDSVRRNHGKGPAYNEQVYTIALWPLCGYNSRSRSNPGAIFEKFPPLAQHVFDIIQDIFEPAAFDELNVQYSVEAFLSILKPKEYSTSVYNIPDNGYEQPYSSIPPWDNDVVFKTCVTRNLERKSELRMRLNDLWISHLCQIGPSLKPSQRAQVVEAIVLMPEFKKMIEKSQDGSLTPILTHLCQDVDLAHRIALPLVFSEKKETDTFLRDRQWEWAGFLDIRIPSVRALIVKETTKPAFEDRMRWIVALLRATQRHKDVGEWVKTLKWLVPKIRNEIQPNLQQLSGYLSPYGAEVPRMYLDNATLEQAKELSNLYLAMHAQNAGAITPVQGISSFITNLATEAYNRFIDQPDHPFYQFACEVQWKTLVSQQGERTAMNLYVMRLGTPNYYPDDTDEEAETQRRKDYEEFMAIEKANGNSLSHAFVRIWPGSEEAFVQNKLKCIHSRWLSVKEAVDPEEEGVDIAAFIRARPKLWMTWCAAAVRELGVRWDKSPTLVVYAEKALEILTNAPQRTFGADSVLMWEARANTNEKDEPSELDYSTFISDIMTNYDHKYIRENIDQEKMAWLKRFFTLRLMSNYSRQESNWRKNGCTLENGKRDAEKEDQLYQELLKISPSAFHLNFVYLYLTDERPDLLTDDQLQATQTFVGVFNQVMAPSAINVFVSRPALLLPHQCEILRERHFLGMTDKSTSFDTRVQHARAFVSLPTTTVEHIANALATPSLPSRIIEGLLMSIPTIGEPSCGLQILLASVYLQSHMARTAIHAVENSLKYVPQSFIPQFIKPIFYTADGRPNKITVQKEGIRLACGTMEVFALPEIMTMIQDLWSRELHRDVRVVILQSLISLLAGPDAKELKYQEQVQWIWAALHEAATSVPFKKLGASMPLLAVSVLVKTGSFIPKYTLDIKFEDSFRPHVYNISLSDLAIVALPGAIVQRYIDEVLMPLCVVPEGRIEDNQELYELQALTIQMLVNYHGWITTENAVRFAKMWRESARSILQEEDSYHLWWTYLRGVVKCVEWEIKSALETKREAAVSWKELIGVVQDIADRFLDTSLSRSVRQLILQRIKTMSLQDSLLFPRYKYLKEEGIFSGEPMDVVRPLMAKALEPVTWRIILEREISIIRLAHAQHPLDETLEPEASKILDRIVDLSERYYCTAQEASSWLIDQLLPIKLDVFTGCIGRRLLNPKEDLIDWIHLDRVLPAVIERFPSTFKQEEISAYLEFIATREDPEYYWNNASRVSACLRSWISSYRLANVWNSADYLQIVTMTLIKPLMERAEAAGWIKGPDVMVITELLISSESNWICTAYPSKVTQFVHQKAFQKINFGPESNEATVDTLVKKLVQFARFAVSYSPNSYCSNVVQSSASIHGVSIHEALVIESLMTGHLELLDLTSFLAPTEGVDTSVAYGNPFQLKCPIDQRPGQMVVDTVDNRPLTLKALEAQWDKNISKYNHLYGPMLQAVEGTVEQTYSPMLWREYRRNAIELVKAYPRFILTRPLVCLNNIRLAMTAPGTSLTPENVAQMMVSAFTPNQHHSGIRGAYSWAPPLSLALDMVEYIMGELREEAATEGHCEAQLMESLAALFLKRWLQEVVVLQSGRRLAESEDVPTLRQKYEELVETLCQEGSGGQSQALELGDFIPGGSEVEVADQGAVVMNQTDMQELLADDWHYDEAVDWGV</sequence>
<protein>
    <submittedName>
        <fullName evidence="1">Uncharacterized protein</fullName>
    </submittedName>
</protein>
<proteinExistence type="predicted"/>
<dbReference type="OrthoDB" id="3009231at2759"/>
<keyword evidence="2" id="KW-1185">Reference proteome</keyword>
<evidence type="ECO:0000313" key="1">
    <source>
        <dbReference type="EMBL" id="KAF9585195.1"/>
    </source>
</evidence>
<comment type="caution">
    <text evidence="1">The sequence shown here is derived from an EMBL/GenBank/DDBJ whole genome shotgun (WGS) entry which is preliminary data.</text>
</comment>
<organism evidence="1 2">
    <name type="scientific">Lunasporangiospora selenospora</name>
    <dbReference type="NCBI Taxonomy" id="979761"/>
    <lineage>
        <taxon>Eukaryota</taxon>
        <taxon>Fungi</taxon>
        <taxon>Fungi incertae sedis</taxon>
        <taxon>Mucoromycota</taxon>
        <taxon>Mortierellomycotina</taxon>
        <taxon>Mortierellomycetes</taxon>
        <taxon>Mortierellales</taxon>
        <taxon>Mortierellaceae</taxon>
        <taxon>Lunasporangiospora</taxon>
    </lineage>
</organism>
<evidence type="ECO:0000313" key="2">
    <source>
        <dbReference type="Proteomes" id="UP000780801"/>
    </source>
</evidence>
<reference evidence="1" key="1">
    <citation type="journal article" date="2020" name="Fungal Divers.">
        <title>Resolving the Mortierellaceae phylogeny through synthesis of multi-gene phylogenetics and phylogenomics.</title>
        <authorList>
            <person name="Vandepol N."/>
            <person name="Liber J."/>
            <person name="Desiro A."/>
            <person name="Na H."/>
            <person name="Kennedy M."/>
            <person name="Barry K."/>
            <person name="Grigoriev I.V."/>
            <person name="Miller A.N."/>
            <person name="O'Donnell K."/>
            <person name="Stajich J.E."/>
            <person name="Bonito G."/>
        </authorList>
    </citation>
    <scope>NUCLEOTIDE SEQUENCE</scope>
    <source>
        <strain evidence="1">KOD1015</strain>
    </source>
</reference>
<dbReference type="Proteomes" id="UP000780801">
    <property type="component" value="Unassembled WGS sequence"/>
</dbReference>
<name>A0A9P6G0K6_9FUNG</name>
<accession>A0A9P6G0K6</accession>
<dbReference type="EMBL" id="JAABOA010000233">
    <property type="protein sequence ID" value="KAF9585195.1"/>
    <property type="molecule type" value="Genomic_DNA"/>
</dbReference>
<gene>
    <name evidence="1" type="ORF">BGW38_003486</name>
</gene>